<dbReference type="PRINTS" id="PR00419">
    <property type="entry name" value="ADXRDTASE"/>
</dbReference>
<dbReference type="InterPro" id="IPR055275">
    <property type="entry name" value="Ferredox_Rdtase"/>
</dbReference>
<feature type="binding site" evidence="9">
    <location>
        <position position="81"/>
    </location>
    <ligand>
        <name>FAD</name>
        <dbReference type="ChEBI" id="CHEBI:57692"/>
    </ligand>
</feature>
<proteinExistence type="inferred from homology"/>
<evidence type="ECO:0000256" key="9">
    <source>
        <dbReference type="PIRSR" id="PIRSR000362-1"/>
    </source>
</evidence>
<evidence type="ECO:0000259" key="11">
    <source>
        <dbReference type="Pfam" id="PF07992"/>
    </source>
</evidence>
<dbReference type="InterPro" id="IPR021163">
    <property type="entry name" value="Ferredox_Rdtase_adrenod"/>
</dbReference>
<gene>
    <name evidence="12" type="ORF">KG104_01990</name>
</gene>
<keyword evidence="13" id="KW-1185">Reference proteome</keyword>
<dbReference type="Proteomes" id="UP000680588">
    <property type="component" value="Chromosome"/>
</dbReference>
<evidence type="ECO:0000313" key="13">
    <source>
        <dbReference type="Proteomes" id="UP000680588"/>
    </source>
</evidence>
<dbReference type="SUPFAM" id="SSF51971">
    <property type="entry name" value="Nucleotide-binding domain"/>
    <property type="match status" value="2"/>
</dbReference>
<dbReference type="EC" id="1.18.1.2" evidence="3"/>
<feature type="binding site" evidence="9">
    <location>
        <position position="36"/>
    </location>
    <ligand>
        <name>FAD</name>
        <dbReference type="ChEBI" id="CHEBI:57692"/>
    </ligand>
</feature>
<dbReference type="GO" id="GO:0004324">
    <property type="term" value="F:ferredoxin-NADP+ reductase activity"/>
    <property type="evidence" value="ECO:0007669"/>
    <property type="project" value="UniProtKB-EC"/>
</dbReference>
<dbReference type="AlphaFoldDB" id="A0A975S6C2"/>
<feature type="binding site" evidence="9">
    <location>
        <position position="14"/>
    </location>
    <ligand>
        <name>FAD</name>
        <dbReference type="ChEBI" id="CHEBI:57692"/>
    </ligand>
</feature>
<dbReference type="InterPro" id="IPR023753">
    <property type="entry name" value="FAD/NAD-binding_dom"/>
</dbReference>
<comment type="cofactor">
    <cofactor evidence="1 9">
        <name>FAD</name>
        <dbReference type="ChEBI" id="CHEBI:57692"/>
    </cofactor>
</comment>
<comment type="similarity">
    <text evidence="2">Belongs to the ferredoxin--NADP reductase type 1 family.</text>
</comment>
<dbReference type="RefSeq" id="WP_207348436.1">
    <property type="nucleotide sequence ID" value="NZ_CP076456.1"/>
</dbReference>
<dbReference type="Pfam" id="PF07992">
    <property type="entry name" value="Pyr_redox_2"/>
    <property type="match status" value="1"/>
</dbReference>
<evidence type="ECO:0000256" key="3">
    <source>
        <dbReference type="ARBA" id="ARBA00013223"/>
    </source>
</evidence>
<dbReference type="EMBL" id="CP076456">
    <property type="protein sequence ID" value="QWQ36615.1"/>
    <property type="molecule type" value="Genomic_DNA"/>
</dbReference>
<keyword evidence="7" id="KW-0560">Oxidoreductase</keyword>
<comment type="catalytic activity">
    <reaction evidence="8">
        <text>2 reduced [2Fe-2S]-[ferredoxin] + NADP(+) + H(+) = 2 oxidized [2Fe-2S]-[ferredoxin] + NADPH</text>
        <dbReference type="Rhea" id="RHEA:20125"/>
        <dbReference type="Rhea" id="RHEA-COMP:10000"/>
        <dbReference type="Rhea" id="RHEA-COMP:10001"/>
        <dbReference type="ChEBI" id="CHEBI:15378"/>
        <dbReference type="ChEBI" id="CHEBI:33737"/>
        <dbReference type="ChEBI" id="CHEBI:33738"/>
        <dbReference type="ChEBI" id="CHEBI:57783"/>
        <dbReference type="ChEBI" id="CHEBI:58349"/>
        <dbReference type="EC" id="1.18.1.2"/>
    </reaction>
</comment>
<dbReference type="PIRSF" id="PIRSF000362">
    <property type="entry name" value="FNR"/>
    <property type="match status" value="1"/>
</dbReference>
<dbReference type="Gene3D" id="3.50.50.60">
    <property type="entry name" value="FAD/NAD(P)-binding domain"/>
    <property type="match status" value="1"/>
</dbReference>
<protein>
    <recommendedName>
        <fullName evidence="3">ferredoxin--NADP(+) reductase</fullName>
        <ecNumber evidence="3">1.18.1.2</ecNumber>
    </recommendedName>
</protein>
<evidence type="ECO:0000256" key="10">
    <source>
        <dbReference type="PIRSR" id="PIRSR000362-2"/>
    </source>
</evidence>
<feature type="binding site" evidence="9">
    <location>
        <position position="349"/>
    </location>
    <ligand>
        <name>FAD</name>
        <dbReference type="ChEBI" id="CHEBI:57692"/>
    </ligand>
</feature>
<feature type="binding site" evidence="9">
    <location>
        <position position="44"/>
    </location>
    <ligand>
        <name>FAD</name>
        <dbReference type="ChEBI" id="CHEBI:57692"/>
    </ligand>
</feature>
<keyword evidence="6 10" id="KW-0521">NADP</keyword>
<dbReference type="Gene3D" id="3.40.50.720">
    <property type="entry name" value="NAD(P)-binding Rossmann-like Domain"/>
    <property type="match status" value="1"/>
</dbReference>
<keyword evidence="5 9" id="KW-0274">FAD</keyword>
<dbReference type="InterPro" id="IPR036188">
    <property type="entry name" value="FAD/NAD-bd_sf"/>
</dbReference>
<feature type="binding site" evidence="10">
    <location>
        <begin position="196"/>
        <end position="197"/>
    </location>
    <ligand>
        <name>NADP(+)</name>
        <dbReference type="ChEBI" id="CHEBI:58349"/>
    </ligand>
</feature>
<evidence type="ECO:0000256" key="4">
    <source>
        <dbReference type="ARBA" id="ARBA00022630"/>
    </source>
</evidence>
<reference evidence="12" key="1">
    <citation type="submission" date="2021-06" db="EMBL/GenBank/DDBJ databases">
        <title>Novel species in genus Arthrobacter.</title>
        <authorList>
            <person name="Zhang G."/>
        </authorList>
    </citation>
    <scope>NUCLEOTIDE SEQUENCE</scope>
    <source>
        <strain evidence="12">Zg-ZUI122</strain>
    </source>
</reference>
<evidence type="ECO:0000256" key="7">
    <source>
        <dbReference type="ARBA" id="ARBA00023002"/>
    </source>
</evidence>
<evidence type="ECO:0000256" key="6">
    <source>
        <dbReference type="ARBA" id="ARBA00022857"/>
    </source>
</evidence>
<accession>A0A975S6C2</accession>
<evidence type="ECO:0000313" key="12">
    <source>
        <dbReference type="EMBL" id="QWQ36615.1"/>
    </source>
</evidence>
<evidence type="ECO:0000256" key="8">
    <source>
        <dbReference type="ARBA" id="ARBA00047776"/>
    </source>
</evidence>
<keyword evidence="4" id="KW-0285">Flavoprotein</keyword>
<feature type="binding site" evidence="10">
    <location>
        <position position="208"/>
    </location>
    <ligand>
        <name>NADP(+)</name>
        <dbReference type="ChEBI" id="CHEBI:58349"/>
    </ligand>
</feature>
<dbReference type="KEGG" id="asun:KG104_01990"/>
<dbReference type="PANTHER" id="PTHR48467:SF1">
    <property type="entry name" value="GLUTAMATE SYNTHASE 1 [NADH], CHLOROPLASTIC-LIKE"/>
    <property type="match status" value="1"/>
</dbReference>
<organism evidence="12 13">
    <name type="scientific">Arthrobacter sunyaminii</name>
    <dbReference type="NCBI Taxonomy" id="2816859"/>
    <lineage>
        <taxon>Bacteria</taxon>
        <taxon>Bacillati</taxon>
        <taxon>Actinomycetota</taxon>
        <taxon>Actinomycetes</taxon>
        <taxon>Micrococcales</taxon>
        <taxon>Micrococcaceae</taxon>
        <taxon>Arthrobacter</taxon>
    </lineage>
</organism>
<feature type="domain" description="FAD/NAD(P)-binding" evidence="11">
    <location>
        <begin position="5"/>
        <end position="166"/>
    </location>
</feature>
<evidence type="ECO:0000256" key="1">
    <source>
        <dbReference type="ARBA" id="ARBA00001974"/>
    </source>
</evidence>
<evidence type="ECO:0000256" key="5">
    <source>
        <dbReference type="ARBA" id="ARBA00022827"/>
    </source>
</evidence>
<evidence type="ECO:0000256" key="2">
    <source>
        <dbReference type="ARBA" id="ARBA00008312"/>
    </source>
</evidence>
<feature type="binding site" evidence="10">
    <location>
        <position position="356"/>
    </location>
    <ligand>
        <name>NADP(+)</name>
        <dbReference type="ChEBI" id="CHEBI:58349"/>
    </ligand>
</feature>
<dbReference type="PANTHER" id="PTHR48467">
    <property type="entry name" value="GLUTAMATE SYNTHASE 1 [NADH], CHLOROPLASTIC-LIKE"/>
    <property type="match status" value="1"/>
</dbReference>
<sequence length="450" mass="48114">MTALRIAVIGSGPSGAYCAQLLSEESESPIEVDVFERLAAPFGLVRYGVAPDHPRIKSIITSFTEVFDENPNVRLLANVQVGSDITLEELRNHYDAVVFASGAPADRNLGIPGETLDGVYAVREFVSWYQGHPDSAPDAFSLSGKRAVIIGVGNVALDAARMLAHTTDALRATDVPEHVVEAFAASTYDEIVVVGRRGPAYAKFTNKEFIELLEVENCDVVIDPADLELDPAQQAHADGDPAARRLLATFAKAAARGTLGRAKTIRFLFDRTPLACVGDGSVSGIQLAKTSNPTEVETLQTEVVLRSVGYRGQAIDGLPFDERTGTIPHLDSRVVDDAGHVPGVYVTGWIKRGPTGVVGTNRRCALETATSILADTTAPGWVSHGTSADEVDRLLAGRGVHVVPWAGWHELAKAEYAAGAALSRERVKLHDKDDMLRAAGLPLNLNAQMP</sequence>
<name>A0A975S6C2_9MICC</name>